<evidence type="ECO:0000259" key="2">
    <source>
        <dbReference type="Pfam" id="PF08241"/>
    </source>
</evidence>
<dbReference type="AlphaFoldDB" id="A0A286TTG5"/>
<reference evidence="4" key="1">
    <citation type="journal article" date="2017" name="Environ. Microbiol. Rep.">
        <title>Genetic Diversity of Marine Anaerobic Ammonium-Oxidizing Bacteria as Revealed by Genomic and Proteomic Analyses of 'Candidatus Scalindua japonica'.</title>
        <authorList>
            <person name="Oshiki M."/>
            <person name="Mizuto K."/>
            <person name="Kimura Z."/>
            <person name="Kindaichi T."/>
            <person name="Satoh H."/>
            <person name="Okabe S."/>
        </authorList>
    </citation>
    <scope>NUCLEOTIDE SEQUENCE [LARGE SCALE GENOMIC DNA]</scope>
    <source>
        <strain evidence="4">husup-a2</strain>
    </source>
</reference>
<dbReference type="SUPFAM" id="SSF53335">
    <property type="entry name" value="S-adenosyl-L-methionine-dependent methyltransferases"/>
    <property type="match status" value="1"/>
</dbReference>
<keyword evidence="3" id="KW-0489">Methyltransferase</keyword>
<dbReference type="CDD" id="cd02440">
    <property type="entry name" value="AdoMet_MTases"/>
    <property type="match status" value="1"/>
</dbReference>
<keyword evidence="1 3" id="KW-0808">Transferase</keyword>
<gene>
    <name evidence="3" type="ORF">SCALIN_C01_0076</name>
</gene>
<dbReference type="Pfam" id="PF08241">
    <property type="entry name" value="Methyltransf_11"/>
    <property type="match status" value="1"/>
</dbReference>
<protein>
    <submittedName>
        <fullName evidence="3">Methyltransferase</fullName>
    </submittedName>
</protein>
<sequence length="247" mass="28087">MNPDGFSLMNLGYAASSDIDLEDTESDERYSFQLYHHVASPAEFHDHEVLEVGCGRGGGAYFIKKYLNPKSMVGLDLAGRAVKLCKEKYGTDGLDFINGDAEALPFLDNSFDIVINVESAFHYPSRDDFFREVKRVLRKDGYFLYADVEIRNEVESLDNSILEAGFTLLKREVINDNVIKACDLDSIRRKRIIDSSCHPLFRFLAYNIPAVPDSRAYNKIKSGEIQYLCYALKKSENELLKNKNLIL</sequence>
<evidence type="ECO:0000256" key="1">
    <source>
        <dbReference type="ARBA" id="ARBA00022679"/>
    </source>
</evidence>
<dbReference type="PANTHER" id="PTHR44068:SF1">
    <property type="entry name" value="HYPOTHETICAL LOC100005854"/>
    <property type="match status" value="1"/>
</dbReference>
<dbReference type="GO" id="GO:0016126">
    <property type="term" value="P:sterol biosynthetic process"/>
    <property type="evidence" value="ECO:0007669"/>
    <property type="project" value="TreeGrafter"/>
</dbReference>
<keyword evidence="4" id="KW-1185">Reference proteome</keyword>
<organism evidence="3 4">
    <name type="scientific">Candidatus Scalindua japonica</name>
    <dbReference type="NCBI Taxonomy" id="1284222"/>
    <lineage>
        <taxon>Bacteria</taxon>
        <taxon>Pseudomonadati</taxon>
        <taxon>Planctomycetota</taxon>
        <taxon>Candidatus Brocadiia</taxon>
        <taxon>Candidatus Brocadiales</taxon>
        <taxon>Candidatus Scalinduaceae</taxon>
        <taxon>Candidatus Scalindua</taxon>
    </lineage>
</organism>
<accession>A0A286TTG5</accession>
<dbReference type="GO" id="GO:0032259">
    <property type="term" value="P:methylation"/>
    <property type="evidence" value="ECO:0007669"/>
    <property type="project" value="UniProtKB-KW"/>
</dbReference>
<dbReference type="Proteomes" id="UP000218542">
    <property type="component" value="Unassembled WGS sequence"/>
</dbReference>
<feature type="domain" description="Methyltransferase type 11" evidence="2">
    <location>
        <begin position="50"/>
        <end position="144"/>
    </location>
</feature>
<dbReference type="InterPro" id="IPR013216">
    <property type="entry name" value="Methyltransf_11"/>
</dbReference>
<dbReference type="PANTHER" id="PTHR44068">
    <property type="entry name" value="ZGC:194242"/>
    <property type="match status" value="1"/>
</dbReference>
<evidence type="ECO:0000313" key="4">
    <source>
        <dbReference type="Proteomes" id="UP000218542"/>
    </source>
</evidence>
<dbReference type="Gene3D" id="3.40.50.150">
    <property type="entry name" value="Vaccinia Virus protein VP39"/>
    <property type="match status" value="1"/>
</dbReference>
<comment type="caution">
    <text evidence="3">The sequence shown here is derived from an EMBL/GenBank/DDBJ whole genome shotgun (WGS) entry which is preliminary data.</text>
</comment>
<dbReference type="GO" id="GO:0003838">
    <property type="term" value="F:sterol 24-C-methyltransferase activity"/>
    <property type="evidence" value="ECO:0007669"/>
    <property type="project" value="TreeGrafter"/>
</dbReference>
<evidence type="ECO:0000313" key="3">
    <source>
        <dbReference type="EMBL" id="GAX59145.1"/>
    </source>
</evidence>
<dbReference type="InterPro" id="IPR029063">
    <property type="entry name" value="SAM-dependent_MTases_sf"/>
</dbReference>
<dbReference type="InterPro" id="IPR050447">
    <property type="entry name" value="Erg6_SMT_methyltransf"/>
</dbReference>
<name>A0A286TTG5_9BACT</name>
<dbReference type="EMBL" id="BAOS01000001">
    <property type="protein sequence ID" value="GAX59145.1"/>
    <property type="molecule type" value="Genomic_DNA"/>
</dbReference>
<proteinExistence type="predicted"/>